<dbReference type="AlphaFoldDB" id="A0A0E9TQ05"/>
<dbReference type="EMBL" id="GBXM01053622">
    <property type="protein sequence ID" value="JAH54955.1"/>
    <property type="molecule type" value="Transcribed_RNA"/>
</dbReference>
<proteinExistence type="predicted"/>
<reference evidence="1" key="2">
    <citation type="journal article" date="2015" name="Fish Shellfish Immunol.">
        <title>Early steps in the European eel (Anguilla anguilla)-Vibrio vulnificus interaction in the gills: Role of the RtxA13 toxin.</title>
        <authorList>
            <person name="Callol A."/>
            <person name="Pajuelo D."/>
            <person name="Ebbesson L."/>
            <person name="Teles M."/>
            <person name="MacKenzie S."/>
            <person name="Amaro C."/>
        </authorList>
    </citation>
    <scope>NUCLEOTIDE SEQUENCE</scope>
</reference>
<reference evidence="1" key="1">
    <citation type="submission" date="2014-11" db="EMBL/GenBank/DDBJ databases">
        <authorList>
            <person name="Amaro Gonzalez C."/>
        </authorList>
    </citation>
    <scope>NUCLEOTIDE SEQUENCE</scope>
</reference>
<sequence>MVKKTNKNKTLVLVQLNCVEEFSRRSSCFLCVWCE</sequence>
<protein>
    <submittedName>
        <fullName evidence="1">Uncharacterized protein</fullName>
    </submittedName>
</protein>
<name>A0A0E9TQ05_ANGAN</name>
<evidence type="ECO:0000313" key="1">
    <source>
        <dbReference type="EMBL" id="JAH54955.1"/>
    </source>
</evidence>
<accession>A0A0E9TQ05</accession>
<organism evidence="1">
    <name type="scientific">Anguilla anguilla</name>
    <name type="common">European freshwater eel</name>
    <name type="synonym">Muraena anguilla</name>
    <dbReference type="NCBI Taxonomy" id="7936"/>
    <lineage>
        <taxon>Eukaryota</taxon>
        <taxon>Metazoa</taxon>
        <taxon>Chordata</taxon>
        <taxon>Craniata</taxon>
        <taxon>Vertebrata</taxon>
        <taxon>Euteleostomi</taxon>
        <taxon>Actinopterygii</taxon>
        <taxon>Neopterygii</taxon>
        <taxon>Teleostei</taxon>
        <taxon>Anguilliformes</taxon>
        <taxon>Anguillidae</taxon>
        <taxon>Anguilla</taxon>
    </lineage>
</organism>